<evidence type="ECO:0000256" key="9">
    <source>
        <dbReference type="ARBA" id="ARBA00023033"/>
    </source>
</evidence>
<evidence type="ECO:0000256" key="8">
    <source>
        <dbReference type="ARBA" id="ARBA00023004"/>
    </source>
</evidence>
<evidence type="ECO:0000256" key="6">
    <source>
        <dbReference type="ARBA" id="ARBA00022989"/>
    </source>
</evidence>
<evidence type="ECO:0000256" key="12">
    <source>
        <dbReference type="RuleBase" id="RU000461"/>
    </source>
</evidence>
<dbReference type="SUPFAM" id="SSF48264">
    <property type="entry name" value="Cytochrome P450"/>
    <property type="match status" value="1"/>
</dbReference>
<comment type="similarity">
    <text evidence="2 12">Belongs to the cytochrome P450 family.</text>
</comment>
<feature type="binding site" description="axial binding residue" evidence="11">
    <location>
        <position position="457"/>
    </location>
    <ligand>
        <name>heme</name>
        <dbReference type="ChEBI" id="CHEBI:30413"/>
    </ligand>
    <ligandPart>
        <name>Fe</name>
        <dbReference type="ChEBI" id="CHEBI:18248"/>
    </ligandPart>
</feature>
<evidence type="ECO:0000313" key="14">
    <source>
        <dbReference type="Proteomes" id="UP001515500"/>
    </source>
</evidence>
<dbReference type="Gene3D" id="1.10.630.10">
    <property type="entry name" value="Cytochrome P450"/>
    <property type="match status" value="1"/>
</dbReference>
<keyword evidence="4 13" id="KW-0812">Transmembrane</keyword>
<evidence type="ECO:0000256" key="4">
    <source>
        <dbReference type="ARBA" id="ARBA00022692"/>
    </source>
</evidence>
<keyword evidence="5 11" id="KW-0479">Metal-binding</keyword>
<gene>
    <name evidence="15" type="primary">LOC120249502</name>
</gene>
<keyword evidence="7 12" id="KW-0560">Oxidoreductase</keyword>
<keyword evidence="3 11" id="KW-0349">Heme</keyword>
<evidence type="ECO:0000256" key="7">
    <source>
        <dbReference type="ARBA" id="ARBA00023002"/>
    </source>
</evidence>
<sequence length="509" mass="57809">MGRMEMMILEIFSSILIGFSFMALYLYYIIWMRPEGIRRKMKQLGISGPPPSSFFSGNMEDIKKFMLEKESPRGTITHDYSVFPHFDHWIKDYGPVFVFTMGNMPIMHVSNSDLVKDIRHYLSIDLGRNTFLKETLKPLLGDGIFKANGETWSHQKRIIAPEFYLNKVKGMLDLMVDSASSLLKLWESRMEDGGVEMEVYEDLRNFSADVISRACFGSDYLKGEEIFSKLRALEEALSKPNLLAEITGFRFIPSKSNKEILKLEREVNSLILEMVEGRKASEEKNLLQAILESAKEGFTALNKKAKKFIVDSCKNIYFAGHETTAVAASWCLLMLALHPEWQDLVHAEVTEVCDVLSLDMQSLQKMKILTMVIQETLRLYPPGLLITRESLKDMKIGELQIPKGLGIYIPVPTLHRDPDIWGPEALIFSPERFAHGVTSACGIPQAYIPFGVGTRTCLGQHFAMLELKIVLSHILARFSVSVSQNYHHSPVSRLMLKPEFGIKLIVKKA</sequence>
<dbReference type="PRINTS" id="PR00463">
    <property type="entry name" value="EP450I"/>
</dbReference>
<dbReference type="PANTHER" id="PTHR24282:SF36">
    <property type="entry name" value="CYTOCHROME P450 714A1-RELATED"/>
    <property type="match status" value="1"/>
</dbReference>
<dbReference type="GO" id="GO:0006629">
    <property type="term" value="P:lipid metabolic process"/>
    <property type="evidence" value="ECO:0007669"/>
    <property type="project" value="UniProtKB-ARBA"/>
</dbReference>
<dbReference type="GO" id="GO:0005506">
    <property type="term" value="F:iron ion binding"/>
    <property type="evidence" value="ECO:0007669"/>
    <property type="project" value="InterPro"/>
</dbReference>
<dbReference type="Proteomes" id="UP001515500">
    <property type="component" value="Chromosome 19"/>
</dbReference>
<dbReference type="GeneID" id="120249502"/>
<dbReference type="InterPro" id="IPR017972">
    <property type="entry name" value="Cyt_P450_CS"/>
</dbReference>
<dbReference type="AlphaFoldDB" id="A0AB40AGI6"/>
<comment type="cofactor">
    <cofactor evidence="11">
        <name>heme</name>
        <dbReference type="ChEBI" id="CHEBI:30413"/>
    </cofactor>
</comment>
<dbReference type="PRINTS" id="PR00385">
    <property type="entry name" value="P450"/>
</dbReference>
<dbReference type="GO" id="GO:0016705">
    <property type="term" value="F:oxidoreductase activity, acting on paired donors, with incorporation or reduction of molecular oxygen"/>
    <property type="evidence" value="ECO:0007669"/>
    <property type="project" value="InterPro"/>
</dbReference>
<dbReference type="RefSeq" id="XP_039113964.1">
    <property type="nucleotide sequence ID" value="XM_039258030.1"/>
</dbReference>
<keyword evidence="9 12" id="KW-0503">Monooxygenase</keyword>
<evidence type="ECO:0000256" key="3">
    <source>
        <dbReference type="ARBA" id="ARBA00022617"/>
    </source>
</evidence>
<keyword evidence="14" id="KW-1185">Reference proteome</keyword>
<dbReference type="InterPro" id="IPR002401">
    <property type="entry name" value="Cyt_P450_E_grp-I"/>
</dbReference>
<evidence type="ECO:0000256" key="13">
    <source>
        <dbReference type="SAM" id="Phobius"/>
    </source>
</evidence>
<evidence type="ECO:0000256" key="5">
    <source>
        <dbReference type="ARBA" id="ARBA00022723"/>
    </source>
</evidence>
<dbReference type="GO" id="GO:0020037">
    <property type="term" value="F:heme binding"/>
    <property type="evidence" value="ECO:0007669"/>
    <property type="project" value="InterPro"/>
</dbReference>
<feature type="transmembrane region" description="Helical" evidence="13">
    <location>
        <begin position="6"/>
        <end position="31"/>
    </location>
</feature>
<keyword evidence="8 11" id="KW-0408">Iron</keyword>
<keyword evidence="10 13" id="KW-0472">Membrane</keyword>
<name>A0AB40AGI6_DIOCR</name>
<dbReference type="PROSITE" id="PS00086">
    <property type="entry name" value="CYTOCHROME_P450"/>
    <property type="match status" value="1"/>
</dbReference>
<dbReference type="InterPro" id="IPR050665">
    <property type="entry name" value="Cytochrome_P450_Monooxygen"/>
</dbReference>
<comment type="subcellular location">
    <subcellularLocation>
        <location evidence="1">Membrane</location>
    </subcellularLocation>
</comment>
<dbReference type="PANTHER" id="PTHR24282">
    <property type="entry name" value="CYTOCHROME P450 FAMILY MEMBER"/>
    <property type="match status" value="1"/>
</dbReference>
<proteinExistence type="inferred from homology"/>
<evidence type="ECO:0000313" key="15">
    <source>
        <dbReference type="RefSeq" id="XP_039113964.1"/>
    </source>
</evidence>
<evidence type="ECO:0000256" key="10">
    <source>
        <dbReference type="ARBA" id="ARBA00023136"/>
    </source>
</evidence>
<organism evidence="14 15">
    <name type="scientific">Dioscorea cayennensis subsp. rotundata</name>
    <name type="common">White Guinea yam</name>
    <name type="synonym">Dioscorea rotundata</name>
    <dbReference type="NCBI Taxonomy" id="55577"/>
    <lineage>
        <taxon>Eukaryota</taxon>
        <taxon>Viridiplantae</taxon>
        <taxon>Streptophyta</taxon>
        <taxon>Embryophyta</taxon>
        <taxon>Tracheophyta</taxon>
        <taxon>Spermatophyta</taxon>
        <taxon>Magnoliopsida</taxon>
        <taxon>Liliopsida</taxon>
        <taxon>Dioscoreales</taxon>
        <taxon>Dioscoreaceae</taxon>
        <taxon>Dioscorea</taxon>
    </lineage>
</organism>
<evidence type="ECO:0000256" key="11">
    <source>
        <dbReference type="PIRSR" id="PIRSR602401-1"/>
    </source>
</evidence>
<evidence type="ECO:0000256" key="2">
    <source>
        <dbReference type="ARBA" id="ARBA00010617"/>
    </source>
</evidence>
<evidence type="ECO:0000256" key="1">
    <source>
        <dbReference type="ARBA" id="ARBA00004370"/>
    </source>
</evidence>
<keyword evidence="6 13" id="KW-1133">Transmembrane helix</keyword>
<dbReference type="GO" id="GO:0016020">
    <property type="term" value="C:membrane"/>
    <property type="evidence" value="ECO:0007669"/>
    <property type="project" value="UniProtKB-SubCell"/>
</dbReference>
<protein>
    <submittedName>
        <fullName evidence="15">Cytochrome P450 714B3-like isoform X1</fullName>
    </submittedName>
</protein>
<dbReference type="InterPro" id="IPR036396">
    <property type="entry name" value="Cyt_P450_sf"/>
</dbReference>
<reference evidence="15" key="1">
    <citation type="submission" date="2025-08" db="UniProtKB">
        <authorList>
            <consortium name="RefSeq"/>
        </authorList>
    </citation>
    <scope>IDENTIFICATION</scope>
</reference>
<dbReference type="Pfam" id="PF00067">
    <property type="entry name" value="p450"/>
    <property type="match status" value="1"/>
</dbReference>
<dbReference type="GO" id="GO:0004497">
    <property type="term" value="F:monooxygenase activity"/>
    <property type="evidence" value="ECO:0007669"/>
    <property type="project" value="UniProtKB-KW"/>
</dbReference>
<accession>A0AB40AGI6</accession>
<dbReference type="InterPro" id="IPR001128">
    <property type="entry name" value="Cyt_P450"/>
</dbReference>